<sequence length="41" mass="4545">EVTPSFVLMDVQGTSVVLFVYSLQPDGEVNVSRIDFKKTAQ</sequence>
<dbReference type="InterPro" id="IPR029052">
    <property type="entry name" value="Metallo-depent_PP-like"/>
</dbReference>
<dbReference type="OrthoDB" id="9985637at2759"/>
<proteinExistence type="predicted"/>
<dbReference type="AlphaFoldDB" id="A0A0L0FAK4"/>
<organism evidence="1 2">
    <name type="scientific">Sphaeroforma arctica JP610</name>
    <dbReference type="NCBI Taxonomy" id="667725"/>
    <lineage>
        <taxon>Eukaryota</taxon>
        <taxon>Ichthyosporea</taxon>
        <taxon>Ichthyophonida</taxon>
        <taxon>Sphaeroforma</taxon>
    </lineage>
</organism>
<keyword evidence="2" id="KW-1185">Reference proteome</keyword>
<protein>
    <submittedName>
        <fullName evidence="1">Uncharacterized protein</fullName>
    </submittedName>
</protein>
<evidence type="ECO:0000313" key="2">
    <source>
        <dbReference type="Proteomes" id="UP000054560"/>
    </source>
</evidence>
<dbReference type="Gene3D" id="3.60.21.10">
    <property type="match status" value="1"/>
</dbReference>
<dbReference type="GeneID" id="25914205"/>
<evidence type="ECO:0000313" key="1">
    <source>
        <dbReference type="EMBL" id="KNC73742.1"/>
    </source>
</evidence>
<dbReference type="EMBL" id="KQ245213">
    <property type="protein sequence ID" value="KNC73742.1"/>
    <property type="molecule type" value="Genomic_DNA"/>
</dbReference>
<feature type="non-terminal residue" evidence="1">
    <location>
        <position position="1"/>
    </location>
</feature>
<dbReference type="Proteomes" id="UP000054560">
    <property type="component" value="Unassembled WGS sequence"/>
</dbReference>
<accession>A0A0L0FAK4</accession>
<gene>
    <name evidence="1" type="ORF">SARC_13701</name>
</gene>
<name>A0A0L0FAK4_9EUKA</name>
<dbReference type="RefSeq" id="XP_014147644.1">
    <property type="nucleotide sequence ID" value="XM_014292169.1"/>
</dbReference>
<reference evidence="1 2" key="1">
    <citation type="submission" date="2011-02" db="EMBL/GenBank/DDBJ databases">
        <title>The Genome Sequence of Sphaeroforma arctica JP610.</title>
        <authorList>
            <consortium name="The Broad Institute Genome Sequencing Platform"/>
            <person name="Russ C."/>
            <person name="Cuomo C."/>
            <person name="Young S.K."/>
            <person name="Zeng Q."/>
            <person name="Gargeya S."/>
            <person name="Alvarado L."/>
            <person name="Berlin A."/>
            <person name="Chapman S.B."/>
            <person name="Chen Z."/>
            <person name="Freedman E."/>
            <person name="Gellesch M."/>
            <person name="Goldberg J."/>
            <person name="Griggs A."/>
            <person name="Gujja S."/>
            <person name="Heilman E."/>
            <person name="Heiman D."/>
            <person name="Howarth C."/>
            <person name="Mehta T."/>
            <person name="Neiman D."/>
            <person name="Pearson M."/>
            <person name="Roberts A."/>
            <person name="Saif S."/>
            <person name="Shea T."/>
            <person name="Shenoy N."/>
            <person name="Sisk P."/>
            <person name="Stolte C."/>
            <person name="Sykes S."/>
            <person name="White J."/>
            <person name="Yandava C."/>
            <person name="Burger G."/>
            <person name="Gray M.W."/>
            <person name="Holland P.W.H."/>
            <person name="King N."/>
            <person name="Lang F.B.F."/>
            <person name="Roger A.J."/>
            <person name="Ruiz-Trillo I."/>
            <person name="Haas B."/>
            <person name="Nusbaum C."/>
            <person name="Birren B."/>
        </authorList>
    </citation>
    <scope>NUCLEOTIDE SEQUENCE [LARGE SCALE GENOMIC DNA]</scope>
    <source>
        <strain evidence="1 2">JP610</strain>
    </source>
</reference>